<dbReference type="InterPro" id="IPR043917">
    <property type="entry name" value="DUF5753"/>
</dbReference>
<protein>
    <recommendedName>
        <fullName evidence="1">DUF5753 domain-containing protein</fullName>
    </recommendedName>
</protein>
<reference evidence="2 3" key="2">
    <citation type="submission" date="2020-03" db="EMBL/GenBank/DDBJ databases">
        <authorList>
            <person name="Ichikawa N."/>
            <person name="Kimura A."/>
            <person name="Kitahashi Y."/>
            <person name="Uohara A."/>
        </authorList>
    </citation>
    <scope>NUCLEOTIDE SEQUENCE [LARGE SCALE GENOMIC DNA]</scope>
    <source>
        <strain evidence="2 3">NBRC 105367</strain>
    </source>
</reference>
<accession>A0A6F8YHV2</accession>
<dbReference type="KEGG" id="psuu:Psuf_028340"/>
<evidence type="ECO:0000313" key="3">
    <source>
        <dbReference type="Proteomes" id="UP000503011"/>
    </source>
</evidence>
<keyword evidence="3" id="KW-1185">Reference proteome</keyword>
<dbReference type="Pfam" id="PF19054">
    <property type="entry name" value="DUF5753"/>
    <property type="match status" value="1"/>
</dbReference>
<evidence type="ECO:0000313" key="2">
    <source>
        <dbReference type="EMBL" id="BCB85521.1"/>
    </source>
</evidence>
<reference evidence="2 3" key="1">
    <citation type="submission" date="2020-03" db="EMBL/GenBank/DDBJ databases">
        <title>Whole genome shotgun sequence of Phytohabitans suffuscus NBRC 105367.</title>
        <authorList>
            <person name="Komaki H."/>
            <person name="Tamura T."/>
        </authorList>
    </citation>
    <scope>NUCLEOTIDE SEQUENCE [LARGE SCALE GENOMIC DNA]</scope>
    <source>
        <strain evidence="2 3">NBRC 105367</strain>
    </source>
</reference>
<dbReference type="Proteomes" id="UP000503011">
    <property type="component" value="Chromosome"/>
</dbReference>
<proteinExistence type="predicted"/>
<evidence type="ECO:0000259" key="1">
    <source>
        <dbReference type="Pfam" id="PF19054"/>
    </source>
</evidence>
<sequence length="227" mass="24793">MVPDLLRTPEYVAAFIRRRQGPAVTDVEVAWWTRMWAERQDVLERSQSSRLQAVVAESALRSVVGGGSGTLRGQLERLVRVPDEGGPGDLRVLLTGVGYLPGVEESFTAYDLPAGYPSPIACSERLGGIAIHEEGVAELYANAFERLWESALDPQESAAFIGHLATDLSTRTNRLKGEGANQARTVRADHPRAMARPAHAGATRRTRPDAQVHRRLTGRGVLHARTL</sequence>
<gene>
    <name evidence="2" type="ORF">Psuf_028340</name>
</gene>
<feature type="domain" description="DUF5753" evidence="1">
    <location>
        <begin position="1"/>
        <end position="162"/>
    </location>
</feature>
<dbReference type="AlphaFoldDB" id="A0A6F8YHV2"/>
<organism evidence="2 3">
    <name type="scientific">Phytohabitans suffuscus</name>
    <dbReference type="NCBI Taxonomy" id="624315"/>
    <lineage>
        <taxon>Bacteria</taxon>
        <taxon>Bacillati</taxon>
        <taxon>Actinomycetota</taxon>
        <taxon>Actinomycetes</taxon>
        <taxon>Micromonosporales</taxon>
        <taxon>Micromonosporaceae</taxon>
    </lineage>
</organism>
<dbReference type="EMBL" id="AP022871">
    <property type="protein sequence ID" value="BCB85521.1"/>
    <property type="molecule type" value="Genomic_DNA"/>
</dbReference>
<name>A0A6F8YHV2_9ACTN</name>